<comment type="cofactor">
    <cofactor evidence="1">
        <name>heme c</name>
        <dbReference type="ChEBI" id="CHEBI:61717"/>
    </cofactor>
</comment>
<sequence>MTRNRLLWILWITLTLFLAGAGLARLYIAGDRTVLTPGQTDGVHHQLEIACETCHTSSAFASQSKIRKDINKTCTTCHKDELKEADDSHPTKKFTNPRMAAYWDKVDARFCTTCHSEHEPEITQAGLVTLPGDYCVACHSEGEQDVRVNRPSHEGLTFDTCASSGCHNYHDNRALYEDFLVKHAGEPALFPDPVHPVAAIARTRARPSVDEVSVYLASLEVPAAYALDDPMQHWAASAHAAADVTCATCHAPKSETADEVEANWTQAPGEAVCATCHKGEAKTFALGRHGMGRHPEIAKPRDAKKTLKALGMKKPPEALVTAIETYLSDDPAPEAVMSTDRARVSLRPEALGKDLTCATCHAPHEQDLDFAAVGACLTCHNDDHSLAYEDSPHFKLWQDETAGLLPPGSGVTCATCHMPQTERKGVVTTNHNQNDTLFPNEKMIRPTCLNCHGLAFSIDALADPALVANNFSGQPNRHIEGIDWAVNRVNQPDEGANQ</sequence>
<dbReference type="GO" id="GO:0042279">
    <property type="term" value="F:nitrite reductase (cytochrome, ammonia-forming) activity"/>
    <property type="evidence" value="ECO:0007669"/>
    <property type="project" value="UniProtKB-EC"/>
</dbReference>
<keyword evidence="8" id="KW-0732">Signal</keyword>
<protein>
    <recommendedName>
        <fullName evidence="4">nitrite reductase (cytochrome; ammonia-forming)</fullName>
        <ecNumber evidence="4">1.7.2.2</ecNumber>
    </recommendedName>
</protein>
<evidence type="ECO:0000256" key="3">
    <source>
        <dbReference type="ARBA" id="ARBA00009288"/>
    </source>
</evidence>
<keyword evidence="16" id="KW-1185">Reference proteome</keyword>
<dbReference type="GO" id="GO:0030288">
    <property type="term" value="C:outer membrane-bounded periplasmic space"/>
    <property type="evidence" value="ECO:0007669"/>
    <property type="project" value="TreeGrafter"/>
</dbReference>
<keyword evidence="11 15" id="KW-0560">Oxidoreductase</keyword>
<dbReference type="Pfam" id="PF02335">
    <property type="entry name" value="Cytochrom_C552"/>
    <property type="match status" value="1"/>
</dbReference>
<dbReference type="PANTHER" id="PTHR30633:SF0">
    <property type="entry name" value="CYTOCHROME C-552"/>
    <property type="match status" value="1"/>
</dbReference>
<evidence type="ECO:0000256" key="4">
    <source>
        <dbReference type="ARBA" id="ARBA00011887"/>
    </source>
</evidence>
<evidence type="ECO:0000256" key="2">
    <source>
        <dbReference type="ARBA" id="ARBA00004196"/>
    </source>
</evidence>
<evidence type="ECO:0000313" key="16">
    <source>
        <dbReference type="Proteomes" id="UP000244904"/>
    </source>
</evidence>
<evidence type="ECO:0000256" key="10">
    <source>
        <dbReference type="ARBA" id="ARBA00022982"/>
    </source>
</evidence>
<dbReference type="RefSeq" id="WP_108885062.1">
    <property type="nucleotide sequence ID" value="NZ_OMOJ01000001.1"/>
</dbReference>
<dbReference type="InterPro" id="IPR036280">
    <property type="entry name" value="Multihaem_cyt_sf"/>
</dbReference>
<keyword evidence="12" id="KW-0408">Iron</keyword>
<dbReference type="PANTHER" id="PTHR30633">
    <property type="entry name" value="CYTOCHROME C-552 RESPIRATORY NITRITE REDUCTASE"/>
    <property type="match status" value="1"/>
</dbReference>
<keyword evidence="6" id="KW-0349">Heme</keyword>
<keyword evidence="9" id="KW-0106">Calcium</keyword>
<comment type="similarity">
    <text evidence="3">Belongs to the cytochrome c-552 family.</text>
</comment>
<dbReference type="GO" id="GO:0046872">
    <property type="term" value="F:metal ion binding"/>
    <property type="evidence" value="ECO:0007669"/>
    <property type="project" value="UniProtKB-KW"/>
</dbReference>
<evidence type="ECO:0000256" key="12">
    <source>
        <dbReference type="ARBA" id="ARBA00023004"/>
    </source>
</evidence>
<dbReference type="InterPro" id="IPR012286">
    <property type="entry name" value="Tetrahaem_cytochrome"/>
</dbReference>
<keyword evidence="10" id="KW-0249">Electron transport</keyword>
<evidence type="ECO:0000256" key="11">
    <source>
        <dbReference type="ARBA" id="ARBA00023002"/>
    </source>
</evidence>
<dbReference type="EC" id="1.7.2.2" evidence="4"/>
<dbReference type="Proteomes" id="UP000244904">
    <property type="component" value="Unassembled WGS sequence"/>
</dbReference>
<evidence type="ECO:0000256" key="13">
    <source>
        <dbReference type="ARBA" id="ARBA00049131"/>
    </source>
</evidence>
<dbReference type="GO" id="GO:0020037">
    <property type="term" value="F:heme binding"/>
    <property type="evidence" value="ECO:0007669"/>
    <property type="project" value="TreeGrafter"/>
</dbReference>
<evidence type="ECO:0000256" key="8">
    <source>
        <dbReference type="ARBA" id="ARBA00022729"/>
    </source>
</evidence>
<evidence type="ECO:0000256" key="9">
    <source>
        <dbReference type="ARBA" id="ARBA00022837"/>
    </source>
</evidence>
<keyword evidence="7" id="KW-0479">Metal-binding</keyword>
<gene>
    <name evidence="15" type="primary">nrfA</name>
    <name evidence="15" type="ORF">PRI8871_01021</name>
</gene>
<dbReference type="GO" id="GO:0019645">
    <property type="term" value="P:anaerobic electron transport chain"/>
    <property type="evidence" value="ECO:0007669"/>
    <property type="project" value="TreeGrafter"/>
</dbReference>
<accession>A0A2R8ARF3</accession>
<dbReference type="Gene3D" id="1.10.1130.10">
    <property type="entry name" value="Flavocytochrome C3, Chain A"/>
    <property type="match status" value="2"/>
</dbReference>
<dbReference type="AlphaFoldDB" id="A0A2R8ARF3"/>
<comment type="subcellular location">
    <subcellularLocation>
        <location evidence="2">Cell envelope</location>
    </subcellularLocation>
</comment>
<dbReference type="OrthoDB" id="9814800at2"/>
<reference evidence="16" key="1">
    <citation type="submission" date="2018-03" db="EMBL/GenBank/DDBJ databases">
        <authorList>
            <person name="Rodrigo-Torres L."/>
            <person name="Arahal R. D."/>
            <person name="Lucena T."/>
        </authorList>
    </citation>
    <scope>NUCLEOTIDE SEQUENCE [LARGE SCALE GENOMIC DNA]</scope>
    <source>
        <strain evidence="16">CECT 8871</strain>
    </source>
</reference>
<evidence type="ECO:0000256" key="6">
    <source>
        <dbReference type="ARBA" id="ARBA00022617"/>
    </source>
</evidence>
<dbReference type="InterPro" id="IPR003321">
    <property type="entry name" value="Cyt_c552"/>
</dbReference>
<name>A0A2R8ARF3_9RHOB</name>
<evidence type="ECO:0000256" key="1">
    <source>
        <dbReference type="ARBA" id="ARBA00001926"/>
    </source>
</evidence>
<evidence type="ECO:0000256" key="7">
    <source>
        <dbReference type="ARBA" id="ARBA00022723"/>
    </source>
</evidence>
<proteinExistence type="inferred from homology"/>
<organism evidence="15 16">
    <name type="scientific">Pseudoprimorskyibacter insulae</name>
    <dbReference type="NCBI Taxonomy" id="1695997"/>
    <lineage>
        <taxon>Bacteria</taxon>
        <taxon>Pseudomonadati</taxon>
        <taxon>Pseudomonadota</taxon>
        <taxon>Alphaproteobacteria</taxon>
        <taxon>Rhodobacterales</taxon>
        <taxon>Paracoccaceae</taxon>
        <taxon>Pseudoprimorskyibacter</taxon>
    </lineage>
</organism>
<dbReference type="EMBL" id="OMOJ01000001">
    <property type="protein sequence ID" value="SPF78419.1"/>
    <property type="molecule type" value="Genomic_DNA"/>
</dbReference>
<evidence type="ECO:0000259" key="14">
    <source>
        <dbReference type="Pfam" id="PF14537"/>
    </source>
</evidence>
<comment type="catalytic activity">
    <reaction evidence="13">
        <text>6 Fe(III)-[cytochrome c] + NH4(+) + 2 H2O = 6 Fe(II)-[cytochrome c] + nitrite + 8 H(+)</text>
        <dbReference type="Rhea" id="RHEA:13089"/>
        <dbReference type="Rhea" id="RHEA-COMP:10350"/>
        <dbReference type="Rhea" id="RHEA-COMP:14399"/>
        <dbReference type="ChEBI" id="CHEBI:15377"/>
        <dbReference type="ChEBI" id="CHEBI:15378"/>
        <dbReference type="ChEBI" id="CHEBI:16301"/>
        <dbReference type="ChEBI" id="CHEBI:28938"/>
        <dbReference type="ChEBI" id="CHEBI:29033"/>
        <dbReference type="ChEBI" id="CHEBI:29034"/>
        <dbReference type="EC" id="1.7.2.2"/>
    </reaction>
</comment>
<evidence type="ECO:0000313" key="15">
    <source>
        <dbReference type="EMBL" id="SPF78419.1"/>
    </source>
</evidence>
<keyword evidence="5" id="KW-0813">Transport</keyword>
<feature type="domain" description="Tetrahaem cytochrome" evidence="14">
    <location>
        <begin position="43"/>
        <end position="140"/>
    </location>
</feature>
<dbReference type="SUPFAM" id="SSF48695">
    <property type="entry name" value="Multiheme cytochromes"/>
    <property type="match status" value="1"/>
</dbReference>
<evidence type="ECO:0000256" key="5">
    <source>
        <dbReference type="ARBA" id="ARBA00022448"/>
    </source>
</evidence>
<dbReference type="Gene3D" id="1.10.780.10">
    <property type="entry name" value="Hydroxylamine Oxidoreductase, Chain A, domain 1"/>
    <property type="match status" value="1"/>
</dbReference>
<dbReference type="Pfam" id="PF14537">
    <property type="entry name" value="Cytochrom_c3_2"/>
    <property type="match status" value="1"/>
</dbReference>